<dbReference type="EMBL" id="JBELQE010000026">
    <property type="protein sequence ID" value="MER2249032.1"/>
    <property type="molecule type" value="Genomic_DNA"/>
</dbReference>
<feature type="transmembrane region" description="Helical" evidence="1">
    <location>
        <begin position="39"/>
        <end position="59"/>
    </location>
</feature>
<dbReference type="Proteomes" id="UP001480955">
    <property type="component" value="Unassembled WGS sequence"/>
</dbReference>
<evidence type="ECO:0000313" key="3">
    <source>
        <dbReference type="Proteomes" id="UP001480955"/>
    </source>
</evidence>
<keyword evidence="3" id="KW-1185">Reference proteome</keyword>
<feature type="transmembrane region" description="Helical" evidence="1">
    <location>
        <begin position="71"/>
        <end position="92"/>
    </location>
</feature>
<reference evidence="2 3" key="1">
    <citation type="submission" date="2024-06" db="EMBL/GenBank/DDBJ databases">
        <authorList>
            <person name="Campbell A.G."/>
        </authorList>
    </citation>
    <scope>NUCLEOTIDE SEQUENCE [LARGE SCALE GENOMIC DNA]</scope>
    <source>
        <strain evidence="2 3">EM12</strain>
    </source>
</reference>
<accession>A0ABV1QI54</accession>
<proteinExistence type="predicted"/>
<feature type="transmembrane region" description="Helical" evidence="1">
    <location>
        <begin position="104"/>
        <end position="122"/>
    </location>
</feature>
<dbReference type="RefSeq" id="WP_350392293.1">
    <property type="nucleotide sequence ID" value="NZ_JBELQE010000026.1"/>
</dbReference>
<keyword evidence="1" id="KW-1133">Transmembrane helix</keyword>
<feature type="transmembrane region" description="Helical" evidence="1">
    <location>
        <begin position="6"/>
        <end position="27"/>
    </location>
</feature>
<name>A0ABV1QI54_9HYPH</name>
<keyword evidence="1" id="KW-0472">Membrane</keyword>
<comment type="caution">
    <text evidence="2">The sequence shown here is derived from an EMBL/GenBank/DDBJ whole genome shotgun (WGS) entry which is preliminary data.</text>
</comment>
<sequence>MPLTSLLPPIAAATVLNAFLFALAWRAVQRERGSGRQSWLLSSGLMFYGALSMSGFYIIRGQSLESYTEVFFVAAVGEAFGGGIAYAILNAFMFMRGQSIEHRVVPIFAAIFLIGILVAVALS</sequence>
<evidence type="ECO:0000256" key="1">
    <source>
        <dbReference type="SAM" id="Phobius"/>
    </source>
</evidence>
<protein>
    <recommendedName>
        <fullName evidence="4">GGDEF domain-containing protein</fullName>
    </recommendedName>
</protein>
<evidence type="ECO:0008006" key="4">
    <source>
        <dbReference type="Google" id="ProtNLM"/>
    </source>
</evidence>
<organism evidence="2 3">
    <name type="scientific">Methylorubrum podarium</name>
    <dbReference type="NCBI Taxonomy" id="200476"/>
    <lineage>
        <taxon>Bacteria</taxon>
        <taxon>Pseudomonadati</taxon>
        <taxon>Pseudomonadota</taxon>
        <taxon>Alphaproteobacteria</taxon>
        <taxon>Hyphomicrobiales</taxon>
        <taxon>Methylobacteriaceae</taxon>
        <taxon>Methylorubrum</taxon>
    </lineage>
</organism>
<gene>
    <name evidence="2" type="ORF">ABS772_03795</name>
</gene>
<keyword evidence="1" id="KW-0812">Transmembrane</keyword>
<evidence type="ECO:0000313" key="2">
    <source>
        <dbReference type="EMBL" id="MER2249032.1"/>
    </source>
</evidence>